<dbReference type="GO" id="GO:0006270">
    <property type="term" value="P:DNA replication initiation"/>
    <property type="evidence" value="ECO:0007669"/>
    <property type="project" value="InterPro"/>
</dbReference>
<dbReference type="GO" id="GO:0006275">
    <property type="term" value="P:regulation of DNA replication"/>
    <property type="evidence" value="ECO:0007669"/>
    <property type="project" value="InterPro"/>
</dbReference>
<accession>A0A2A6LY48</accession>
<reference evidence="3 4" key="1">
    <citation type="submission" date="2017-09" db="EMBL/GenBank/DDBJ databases">
        <title>Comparative genomics of rhizobia isolated from Phaseolus vulgaris in China.</title>
        <authorList>
            <person name="Tong W."/>
        </authorList>
    </citation>
    <scope>NUCLEOTIDE SEQUENCE [LARGE SCALE GENOMIC DNA]</scope>
    <source>
        <strain evidence="3 4">PCH1</strain>
    </source>
</reference>
<feature type="domain" description="Chromosomal replication initiator DnaA C-terminal" evidence="2">
    <location>
        <begin position="59"/>
        <end position="129"/>
    </location>
</feature>
<dbReference type="AlphaFoldDB" id="A0A2A6LY48"/>
<dbReference type="Proteomes" id="UP000220353">
    <property type="component" value="Unassembled WGS sequence"/>
</dbReference>
<dbReference type="Pfam" id="PF08299">
    <property type="entry name" value="Bac_DnaA_C"/>
    <property type="match status" value="1"/>
</dbReference>
<dbReference type="InterPro" id="IPR013159">
    <property type="entry name" value="DnaA_C"/>
</dbReference>
<evidence type="ECO:0000256" key="1">
    <source>
        <dbReference type="SAM" id="MobiDB-lite"/>
    </source>
</evidence>
<evidence type="ECO:0000259" key="2">
    <source>
        <dbReference type="SMART" id="SM00760"/>
    </source>
</evidence>
<evidence type="ECO:0000313" key="3">
    <source>
        <dbReference type="EMBL" id="PDT47315.1"/>
    </source>
</evidence>
<name>A0A2A6LY48_RHIFR</name>
<dbReference type="SUPFAM" id="SSF48295">
    <property type="entry name" value="TrpR-like"/>
    <property type="match status" value="1"/>
</dbReference>
<dbReference type="InterPro" id="IPR010921">
    <property type="entry name" value="Trp_repressor/repl_initiator"/>
</dbReference>
<dbReference type="GO" id="GO:0043565">
    <property type="term" value="F:sequence-specific DNA binding"/>
    <property type="evidence" value="ECO:0007669"/>
    <property type="project" value="InterPro"/>
</dbReference>
<comment type="caution">
    <text evidence="3">The sequence shown here is derived from an EMBL/GenBank/DDBJ whole genome shotgun (WGS) entry which is preliminary data.</text>
</comment>
<dbReference type="RefSeq" id="WP_097586922.1">
    <property type="nucleotide sequence ID" value="NZ_NWTC01000009.1"/>
</dbReference>
<dbReference type="EMBL" id="NWTC01000009">
    <property type="protein sequence ID" value="PDT47315.1"/>
    <property type="molecule type" value="Genomic_DNA"/>
</dbReference>
<proteinExistence type="predicted"/>
<gene>
    <name evidence="3" type="ORF">CO661_14125</name>
</gene>
<protein>
    <submittedName>
        <fullName evidence="3">Chromosomal replication initiator DnaA</fullName>
    </submittedName>
</protein>
<dbReference type="Gene3D" id="1.10.1750.10">
    <property type="match status" value="1"/>
</dbReference>
<feature type="region of interest" description="Disordered" evidence="1">
    <location>
        <begin position="38"/>
        <end position="57"/>
    </location>
</feature>
<evidence type="ECO:0000313" key="4">
    <source>
        <dbReference type="Proteomes" id="UP000220353"/>
    </source>
</evidence>
<sequence>MNRVETATDHRIFALERRIRELAEFSDSQTRRIRQLESDLAEAQAQPTPEESPFSGRRSVKEIISDVLRGYPGITWDDVVGARRSRRIIRPRHACMKAVYEERKDLSLPAMGRIFRRDHTAVLHAVRKETA</sequence>
<organism evidence="3 4">
    <name type="scientific">Rhizobium fredii</name>
    <name type="common">Sinorhizobium fredii</name>
    <dbReference type="NCBI Taxonomy" id="380"/>
    <lineage>
        <taxon>Bacteria</taxon>
        <taxon>Pseudomonadati</taxon>
        <taxon>Pseudomonadota</taxon>
        <taxon>Alphaproteobacteria</taxon>
        <taxon>Hyphomicrobiales</taxon>
        <taxon>Rhizobiaceae</taxon>
        <taxon>Sinorhizobium/Ensifer group</taxon>
        <taxon>Sinorhizobium</taxon>
    </lineage>
</organism>
<dbReference type="SMART" id="SM00760">
    <property type="entry name" value="Bac_DnaA_C"/>
    <property type="match status" value="1"/>
</dbReference>
<dbReference type="GO" id="GO:0005524">
    <property type="term" value="F:ATP binding"/>
    <property type="evidence" value="ECO:0007669"/>
    <property type="project" value="InterPro"/>
</dbReference>